<evidence type="ECO:0008006" key="4">
    <source>
        <dbReference type="Google" id="ProtNLM"/>
    </source>
</evidence>
<dbReference type="SUPFAM" id="SSF103481">
    <property type="entry name" value="Multidrug resistance efflux transporter EmrE"/>
    <property type="match status" value="1"/>
</dbReference>
<feature type="transmembrane region" description="Helical" evidence="1">
    <location>
        <begin position="91"/>
        <end position="113"/>
    </location>
</feature>
<dbReference type="Gene3D" id="1.10.3730.20">
    <property type="match status" value="1"/>
</dbReference>
<evidence type="ECO:0000313" key="2">
    <source>
        <dbReference type="EMBL" id="KKR48130.1"/>
    </source>
</evidence>
<feature type="transmembrane region" description="Helical" evidence="1">
    <location>
        <begin position="65"/>
        <end position="84"/>
    </location>
</feature>
<feature type="transmembrane region" description="Helical" evidence="1">
    <location>
        <begin position="37"/>
        <end position="59"/>
    </location>
</feature>
<keyword evidence="1" id="KW-1133">Transmembrane helix</keyword>
<keyword evidence="1" id="KW-0812">Transmembrane</keyword>
<accession>A0A0G0TM73</accession>
<organism evidence="2 3">
    <name type="scientific">Candidatus Curtissbacteria bacterium GW2011_GWA1_40_16</name>
    <dbReference type="NCBI Taxonomy" id="1618405"/>
    <lineage>
        <taxon>Bacteria</taxon>
        <taxon>Candidatus Curtissiibacteriota</taxon>
    </lineage>
</organism>
<dbReference type="AlphaFoldDB" id="A0A0G0TM73"/>
<comment type="caution">
    <text evidence="2">The sequence shown here is derived from an EMBL/GenBank/DDBJ whole genome shotgun (WGS) entry which is preliminary data.</text>
</comment>
<dbReference type="InterPro" id="IPR037185">
    <property type="entry name" value="EmrE-like"/>
</dbReference>
<gene>
    <name evidence="2" type="ORF">UT84_C0048G0005</name>
</gene>
<feature type="transmembrane region" description="Helical" evidence="1">
    <location>
        <begin position="119"/>
        <end position="137"/>
    </location>
</feature>
<proteinExistence type="predicted"/>
<dbReference type="Proteomes" id="UP000034531">
    <property type="component" value="Unassembled WGS sequence"/>
</dbReference>
<reference evidence="2 3" key="1">
    <citation type="journal article" date="2015" name="Nature">
        <title>rRNA introns, odd ribosomes, and small enigmatic genomes across a large radiation of phyla.</title>
        <authorList>
            <person name="Brown C.T."/>
            <person name="Hug L.A."/>
            <person name="Thomas B.C."/>
            <person name="Sharon I."/>
            <person name="Castelle C.J."/>
            <person name="Singh A."/>
            <person name="Wilkins M.J."/>
            <person name="Williams K.H."/>
            <person name="Banfield J.F."/>
        </authorList>
    </citation>
    <scope>NUCLEOTIDE SEQUENCE [LARGE SCALE GENOMIC DNA]</scope>
</reference>
<name>A0A0G0TM73_9BACT</name>
<evidence type="ECO:0000313" key="3">
    <source>
        <dbReference type="Proteomes" id="UP000034531"/>
    </source>
</evidence>
<evidence type="ECO:0000256" key="1">
    <source>
        <dbReference type="SAM" id="Phobius"/>
    </source>
</evidence>
<sequence length="139" mass="15686">MARGICKSVCVNGGGEKEPYSLIITVKSKCYNFYTNMTLYLFAITSAAFIQIATIYFLRANFLGSFLYAVPFILVSQFLFLWSYSKSPNFIVIWFVTTALTNTLAFLVGYFLYQEQVSLLNILGIAFVMAGIVLLNFKI</sequence>
<dbReference type="EMBL" id="LBYI01000048">
    <property type="protein sequence ID" value="KKR48130.1"/>
    <property type="molecule type" value="Genomic_DNA"/>
</dbReference>
<keyword evidence="1" id="KW-0472">Membrane</keyword>
<protein>
    <recommendedName>
        <fullName evidence="4">EamA domain-containing protein</fullName>
    </recommendedName>
</protein>